<comment type="caution">
    <text evidence="1">The sequence shown here is derived from an EMBL/GenBank/DDBJ whole genome shotgun (WGS) entry which is preliminary data.</text>
</comment>
<evidence type="ECO:0000313" key="2">
    <source>
        <dbReference type="Proteomes" id="UP000315938"/>
    </source>
</evidence>
<name>A0A553IJ17_ACHLA</name>
<protein>
    <recommendedName>
        <fullName evidence="3">Alcohol acetyltransferase</fullName>
    </recommendedName>
</protein>
<evidence type="ECO:0008006" key="3">
    <source>
        <dbReference type="Google" id="ProtNLM"/>
    </source>
</evidence>
<dbReference type="AlphaFoldDB" id="A0A553IJ17"/>
<dbReference type="RefSeq" id="WP_041633763.1">
    <property type="nucleotide sequence ID" value="NZ_JACAOE010000001.1"/>
</dbReference>
<accession>A0A553IJ17</accession>
<sequence>MAKLRKFYDLDNAAKIFPVVANESRSYVFRISVIFKEPIKVDILQQALNRTTKRFKHLNVRIRKGLFWYYFEENLKEPLLYEEDGMINQFLVFKSNNDFLFRTQYFKERLSVEFFHALTDGKGALEFVNSLAYEYLTLDGKTIDPEGLVIRADAAATYQEVADEFQKLYHDKKIPKVKEIKAHRIKGTFYPKNYNAVINAYVSLSKVKATAKSFDVTMNELMIGMIILALKRSGKIQSYKHLARIFIPVNMRQYYPSVTLRNFASYVRINYDLNQDENELEHILSFVKLEMKNQLNLEDMVNSIIQNVRYEQNKLLRMTPLSIKIVAMRSVYGKIGNKLNTFDTSNLGLIKLPKDMSEHISHYSFMIVPNLDTPKAMSFVSFKDTMTISFISKIVERDFEIEFFKILKSLDIESQIEANGWEVI</sequence>
<dbReference type="Proteomes" id="UP000315938">
    <property type="component" value="Unassembled WGS sequence"/>
</dbReference>
<dbReference type="GeneID" id="41338540"/>
<proteinExistence type="predicted"/>
<gene>
    <name evidence="1" type="ORF">FNV44_03850</name>
</gene>
<evidence type="ECO:0000313" key="1">
    <source>
        <dbReference type="EMBL" id="TRY00189.1"/>
    </source>
</evidence>
<dbReference type="EMBL" id="VKID01000001">
    <property type="protein sequence ID" value="TRY00189.1"/>
    <property type="molecule type" value="Genomic_DNA"/>
</dbReference>
<reference evidence="1 2" key="1">
    <citation type="submission" date="2019-07" db="EMBL/GenBank/DDBJ databases">
        <title>Genome sequence of Acholeplasma laidlawii strain with increased resistance to erythromycin.</title>
        <authorList>
            <person name="Medvedeva E.S."/>
            <person name="Baranova N.B."/>
            <person name="Siniagina M.N."/>
            <person name="Mouzykantov A."/>
            <person name="Chernova O.A."/>
            <person name="Chernov V.M."/>
        </authorList>
    </citation>
    <scope>NUCLEOTIDE SEQUENCE [LARGE SCALE GENOMIC DNA]</scope>
    <source>
        <strain evidence="1 2">PG8REry</strain>
    </source>
</reference>
<organism evidence="1 2">
    <name type="scientific">Acholeplasma laidlawii</name>
    <dbReference type="NCBI Taxonomy" id="2148"/>
    <lineage>
        <taxon>Bacteria</taxon>
        <taxon>Bacillati</taxon>
        <taxon>Mycoplasmatota</taxon>
        <taxon>Mollicutes</taxon>
        <taxon>Acholeplasmatales</taxon>
        <taxon>Acholeplasmataceae</taxon>
        <taxon>Acholeplasma</taxon>
    </lineage>
</organism>